<accession>A0ABS1CIT1</accession>
<dbReference type="Pfam" id="PF07687">
    <property type="entry name" value="M20_dimer"/>
    <property type="match status" value="1"/>
</dbReference>
<evidence type="ECO:0000256" key="2">
    <source>
        <dbReference type="ARBA" id="ARBA00006746"/>
    </source>
</evidence>
<comment type="similarity">
    <text evidence="2 15">Belongs to the peptidase M20A family. DapE subfamily.</text>
</comment>
<dbReference type="NCBIfam" id="TIGR01246">
    <property type="entry name" value="dapE_proteo"/>
    <property type="match status" value="1"/>
</dbReference>
<evidence type="ECO:0000256" key="1">
    <source>
        <dbReference type="ARBA" id="ARBA00005130"/>
    </source>
</evidence>
<dbReference type="InterPro" id="IPR011650">
    <property type="entry name" value="Peptidase_M20_dimer"/>
</dbReference>
<evidence type="ECO:0000256" key="9">
    <source>
        <dbReference type="ARBA" id="ARBA00022833"/>
    </source>
</evidence>
<comment type="pathway">
    <text evidence="1 15">Amino-acid biosynthesis; L-lysine biosynthesis via DAP pathway; LL-2,6-diaminopimelate from (S)-tetrahydrodipicolinate (succinylase route): step 3/3.</text>
</comment>
<evidence type="ECO:0000256" key="11">
    <source>
        <dbReference type="ARBA" id="ARBA00023154"/>
    </source>
</evidence>
<comment type="function">
    <text evidence="15">Catalyzes the hydrolysis of N-succinyl-L,L-diaminopimelic acid (SDAP), forming succinate and LL-2,6-diaminopimelate (DAP), an intermediate involved in the bacterial biosynthesis of lysine and meso-diaminopimelic acid, an essential component of bacterial cell walls.</text>
</comment>
<dbReference type="PANTHER" id="PTHR43808:SF31">
    <property type="entry name" value="N-ACETYL-L-CITRULLINE DEACETYLASE"/>
    <property type="match status" value="1"/>
</dbReference>
<feature type="binding site" evidence="15">
    <location>
        <position position="103"/>
    </location>
    <ligand>
        <name>Zn(2+)</name>
        <dbReference type="ChEBI" id="CHEBI:29105"/>
        <label>1</label>
    </ligand>
</feature>
<evidence type="ECO:0000256" key="5">
    <source>
        <dbReference type="ARBA" id="ARBA00022391"/>
    </source>
</evidence>
<comment type="subunit">
    <text evidence="3 15">Homodimer.</text>
</comment>
<name>A0ABS1CIT1_9GAMM</name>
<keyword evidence="11 15" id="KW-0457">Lysine biosynthesis</keyword>
<evidence type="ECO:0000256" key="6">
    <source>
        <dbReference type="ARBA" id="ARBA00022605"/>
    </source>
</evidence>
<dbReference type="PROSITE" id="PS00759">
    <property type="entry name" value="ARGE_DAPE_CPG2_2"/>
    <property type="match status" value="1"/>
</dbReference>
<evidence type="ECO:0000256" key="13">
    <source>
        <dbReference type="ARBA" id="ARBA00031891"/>
    </source>
</evidence>
<keyword evidence="18" id="KW-1185">Reference proteome</keyword>
<keyword evidence="12 15" id="KW-0170">Cobalt</keyword>
<dbReference type="InterPro" id="IPR050072">
    <property type="entry name" value="Peptidase_M20A"/>
</dbReference>
<dbReference type="Proteomes" id="UP000748752">
    <property type="component" value="Unassembled WGS sequence"/>
</dbReference>
<dbReference type="InterPro" id="IPR005941">
    <property type="entry name" value="DapE_proteobac"/>
</dbReference>
<evidence type="ECO:0000259" key="16">
    <source>
        <dbReference type="Pfam" id="PF07687"/>
    </source>
</evidence>
<dbReference type="Gene3D" id="3.40.630.10">
    <property type="entry name" value="Zn peptidases"/>
    <property type="match status" value="2"/>
</dbReference>
<dbReference type="NCBIfam" id="NF009557">
    <property type="entry name" value="PRK13009.1"/>
    <property type="match status" value="1"/>
</dbReference>
<dbReference type="CDD" id="cd03891">
    <property type="entry name" value="M20_DapE_proteobac"/>
    <property type="match status" value="1"/>
</dbReference>
<dbReference type="RefSeq" id="WP_200237200.1">
    <property type="nucleotide sequence ID" value="NZ_NRRV01000023.1"/>
</dbReference>
<dbReference type="HAMAP" id="MF_01690">
    <property type="entry name" value="DapE"/>
    <property type="match status" value="1"/>
</dbReference>
<evidence type="ECO:0000256" key="10">
    <source>
        <dbReference type="ARBA" id="ARBA00022915"/>
    </source>
</evidence>
<feature type="binding site" evidence="15">
    <location>
        <position position="352"/>
    </location>
    <ligand>
        <name>Zn(2+)</name>
        <dbReference type="ChEBI" id="CHEBI:29105"/>
        <label>2</label>
    </ligand>
</feature>
<evidence type="ECO:0000313" key="18">
    <source>
        <dbReference type="Proteomes" id="UP000748752"/>
    </source>
</evidence>
<feature type="binding site" evidence="15">
    <location>
        <position position="138"/>
    </location>
    <ligand>
        <name>Zn(2+)</name>
        <dbReference type="ChEBI" id="CHEBI:29105"/>
        <label>2</label>
    </ligand>
</feature>
<sequence>MSKQPSATVQLACELIGRPSVTPDDGGCQPLMMERLARLGFNVEPMRFGEVDNFWARRGEEGPVFCFAGHTDVVPPGPLERWDTDPFAPTVRDGILYGRGACDMKGALAAMITATEGFLAVHPEHAGSIAFLITSDEEGPSIDGTRKVVEALEARGEKIDYALVGEPSSKERLGDIVKHGRRGSVTGKLRIQGKQGHVAYPQLADNPIHRAAPALAALAAEQWDEGNEHFPPTSLQLSNVDAGTGADNVIPDALTAVFNLRFSTEQTPEAIQQRVHAILDAHGLDYELDWHLSGLPFLTPTGELLDAGRDAIAAVTGLRTQPTTTGGTSDGRFIAPTGAQVLEVGPVNATIHKINECVAVKELDQLAAIYAEMLRRLLT</sequence>
<dbReference type="SUPFAM" id="SSF53187">
    <property type="entry name" value="Zn-dependent exopeptidases"/>
    <property type="match status" value="1"/>
</dbReference>
<evidence type="ECO:0000256" key="12">
    <source>
        <dbReference type="ARBA" id="ARBA00023285"/>
    </source>
</evidence>
<evidence type="ECO:0000256" key="8">
    <source>
        <dbReference type="ARBA" id="ARBA00022801"/>
    </source>
</evidence>
<feature type="binding site" evidence="15">
    <location>
        <position position="70"/>
    </location>
    <ligand>
        <name>Zn(2+)</name>
        <dbReference type="ChEBI" id="CHEBI:29105"/>
        <label>1</label>
    </ligand>
</feature>
<organism evidence="17 18">
    <name type="scientific">Thiohalocapsa halophila</name>
    <dbReference type="NCBI Taxonomy" id="69359"/>
    <lineage>
        <taxon>Bacteria</taxon>
        <taxon>Pseudomonadati</taxon>
        <taxon>Pseudomonadota</taxon>
        <taxon>Gammaproteobacteria</taxon>
        <taxon>Chromatiales</taxon>
        <taxon>Chromatiaceae</taxon>
        <taxon>Thiohalocapsa</taxon>
    </lineage>
</organism>
<evidence type="ECO:0000256" key="14">
    <source>
        <dbReference type="ARBA" id="ARBA00051301"/>
    </source>
</evidence>
<feature type="binding site" evidence="15">
    <location>
        <position position="103"/>
    </location>
    <ligand>
        <name>Zn(2+)</name>
        <dbReference type="ChEBI" id="CHEBI:29105"/>
        <label>2</label>
    </ligand>
</feature>
<keyword evidence="9 15" id="KW-0862">Zinc</keyword>
<dbReference type="EC" id="3.5.1.18" evidence="4 15"/>
<keyword evidence="7 15" id="KW-0479">Metal-binding</keyword>
<feature type="domain" description="Peptidase M20 dimerisation" evidence="16">
    <location>
        <begin position="180"/>
        <end position="286"/>
    </location>
</feature>
<evidence type="ECO:0000256" key="3">
    <source>
        <dbReference type="ARBA" id="ARBA00011738"/>
    </source>
</evidence>
<feature type="active site" description="Proton acceptor" evidence="15">
    <location>
        <position position="137"/>
    </location>
</feature>
<keyword evidence="8 15" id="KW-0378">Hydrolase</keyword>
<dbReference type="Gene3D" id="3.30.70.360">
    <property type="match status" value="1"/>
</dbReference>
<dbReference type="Pfam" id="PF01546">
    <property type="entry name" value="Peptidase_M20"/>
    <property type="match status" value="1"/>
</dbReference>
<feature type="active site" evidence="15">
    <location>
        <position position="72"/>
    </location>
</feature>
<dbReference type="InterPro" id="IPR001261">
    <property type="entry name" value="ArgE/DapE_CS"/>
</dbReference>
<dbReference type="SUPFAM" id="SSF55031">
    <property type="entry name" value="Bacterial exopeptidase dimerisation domain"/>
    <property type="match status" value="1"/>
</dbReference>
<evidence type="ECO:0000256" key="4">
    <source>
        <dbReference type="ARBA" id="ARBA00011921"/>
    </source>
</evidence>
<reference evidence="17 18" key="1">
    <citation type="journal article" date="2020" name="Microorganisms">
        <title>Osmotic Adaptation and Compatible Solute Biosynthesis of Phototrophic Bacteria as Revealed from Genome Analyses.</title>
        <authorList>
            <person name="Imhoff J.F."/>
            <person name="Rahn T."/>
            <person name="Kunzel S."/>
            <person name="Keller A."/>
            <person name="Neulinger S.C."/>
        </authorList>
    </citation>
    <scope>NUCLEOTIDE SEQUENCE [LARGE SCALE GENOMIC DNA]</scope>
    <source>
        <strain evidence="17 18">DSM 6210</strain>
    </source>
</reference>
<protein>
    <recommendedName>
        <fullName evidence="5 15">Succinyl-diaminopimelate desuccinylase</fullName>
        <shortName evidence="15">SDAP desuccinylase</shortName>
        <ecNumber evidence="4 15">3.5.1.18</ecNumber>
    </recommendedName>
    <alternativeName>
        <fullName evidence="13 15">N-succinyl-LL-2,6-diaminoheptanedioate amidohydrolase</fullName>
    </alternativeName>
</protein>
<comment type="caution">
    <text evidence="17">The sequence shown here is derived from an EMBL/GenBank/DDBJ whole genome shotgun (WGS) entry which is preliminary data.</text>
</comment>
<keyword evidence="10 15" id="KW-0220">Diaminopimelate biosynthesis</keyword>
<evidence type="ECO:0000256" key="7">
    <source>
        <dbReference type="ARBA" id="ARBA00022723"/>
    </source>
</evidence>
<comment type="catalytic activity">
    <reaction evidence="14 15">
        <text>N-succinyl-(2S,6S)-2,6-diaminopimelate + H2O = (2S,6S)-2,6-diaminopimelate + succinate</text>
        <dbReference type="Rhea" id="RHEA:22608"/>
        <dbReference type="ChEBI" id="CHEBI:15377"/>
        <dbReference type="ChEBI" id="CHEBI:30031"/>
        <dbReference type="ChEBI" id="CHEBI:57609"/>
        <dbReference type="ChEBI" id="CHEBI:58087"/>
        <dbReference type="EC" id="3.5.1.18"/>
    </reaction>
</comment>
<dbReference type="InterPro" id="IPR002933">
    <property type="entry name" value="Peptidase_M20"/>
</dbReference>
<proteinExistence type="inferred from homology"/>
<gene>
    <name evidence="15" type="primary">dapE</name>
    <name evidence="17" type="ORF">CKO31_10995</name>
</gene>
<dbReference type="EMBL" id="NRRV01000023">
    <property type="protein sequence ID" value="MBK1631256.1"/>
    <property type="molecule type" value="Genomic_DNA"/>
</dbReference>
<comment type="cofactor">
    <cofactor evidence="15">
        <name>Zn(2+)</name>
        <dbReference type="ChEBI" id="CHEBI:29105"/>
    </cofactor>
    <cofactor evidence="15">
        <name>Co(2+)</name>
        <dbReference type="ChEBI" id="CHEBI:48828"/>
    </cofactor>
    <text evidence="15">Binds 2 Zn(2+) or Co(2+) ions per subunit.</text>
</comment>
<dbReference type="PANTHER" id="PTHR43808">
    <property type="entry name" value="ACETYLORNITHINE DEACETYLASE"/>
    <property type="match status" value="1"/>
</dbReference>
<evidence type="ECO:0000256" key="15">
    <source>
        <dbReference type="HAMAP-Rule" id="MF_01690"/>
    </source>
</evidence>
<evidence type="ECO:0000313" key="17">
    <source>
        <dbReference type="EMBL" id="MBK1631256.1"/>
    </source>
</evidence>
<feature type="binding site" evidence="15">
    <location>
        <position position="166"/>
    </location>
    <ligand>
        <name>Zn(2+)</name>
        <dbReference type="ChEBI" id="CHEBI:29105"/>
        <label>1</label>
    </ligand>
</feature>
<keyword evidence="6 15" id="KW-0028">Amino-acid biosynthesis</keyword>
<dbReference type="InterPro" id="IPR036264">
    <property type="entry name" value="Bact_exopeptidase_dim_dom"/>
</dbReference>